<evidence type="ECO:0000259" key="7">
    <source>
        <dbReference type="Pfam" id="PF00361"/>
    </source>
</evidence>
<keyword evidence="2 5" id="KW-0812">Transmembrane</keyword>
<dbReference type="GO" id="GO:0008137">
    <property type="term" value="F:NADH dehydrogenase (ubiquinone) activity"/>
    <property type="evidence" value="ECO:0007669"/>
    <property type="project" value="InterPro"/>
</dbReference>
<dbReference type="EMBL" id="CADCVV010000065">
    <property type="protein sequence ID" value="CAA9493254.1"/>
    <property type="molecule type" value="Genomic_DNA"/>
</dbReference>
<dbReference type="EC" id="7.1.1.-" evidence="5"/>
<evidence type="ECO:0000256" key="5">
    <source>
        <dbReference type="HAMAP-Rule" id="MF_00445"/>
    </source>
</evidence>
<name>A0A6J4SGV1_9ACTN</name>
<dbReference type="InterPro" id="IPR001750">
    <property type="entry name" value="ND/Mrp_TM"/>
</dbReference>
<dbReference type="Pfam" id="PF00361">
    <property type="entry name" value="Proton_antipo_M"/>
    <property type="match status" value="1"/>
</dbReference>
<evidence type="ECO:0000256" key="3">
    <source>
        <dbReference type="ARBA" id="ARBA00022989"/>
    </source>
</evidence>
<reference evidence="8" key="1">
    <citation type="submission" date="2020-02" db="EMBL/GenBank/DDBJ databases">
        <authorList>
            <person name="Meier V. D."/>
        </authorList>
    </citation>
    <scope>NUCLEOTIDE SEQUENCE</scope>
    <source>
        <strain evidence="8">AVDCRST_MAG17</strain>
    </source>
</reference>
<dbReference type="AlphaFoldDB" id="A0A6J4SGV1"/>
<feature type="transmembrane region" description="Helical" evidence="5">
    <location>
        <begin position="378"/>
        <end position="402"/>
    </location>
</feature>
<keyword evidence="5" id="KW-1003">Cell membrane</keyword>
<comment type="subunit">
    <text evidence="5">NDH-1 is composed of 14 different subunits. Subunits NuoA, H, J, K, L, M, N constitute the membrane sector of the complex.</text>
</comment>
<keyword evidence="8" id="KW-0560">Oxidoreductase</keyword>
<evidence type="ECO:0000256" key="4">
    <source>
        <dbReference type="ARBA" id="ARBA00023136"/>
    </source>
</evidence>
<feature type="transmembrane region" description="Helical" evidence="5">
    <location>
        <begin position="116"/>
        <end position="134"/>
    </location>
</feature>
<comment type="function">
    <text evidence="5">NDH-1 shuttles electrons from NADH, via FMN and iron-sulfur (Fe-S) centers, to quinones in the respiratory chain. The immediate electron acceptor for the enzyme in this species is believed to be a menaquinone. Couples the redox reaction to proton translocation (for every two electrons transferred, four hydrogen ions are translocated across the cytoplasmic membrane), and thus conserves the redox energy in a proton gradient.</text>
</comment>
<feature type="transmembrane region" description="Helical" evidence="5">
    <location>
        <begin position="215"/>
        <end position="233"/>
    </location>
</feature>
<feature type="transmembrane region" description="Helical" evidence="5">
    <location>
        <begin position="171"/>
        <end position="195"/>
    </location>
</feature>
<dbReference type="InterPro" id="IPR010096">
    <property type="entry name" value="NADH-Q_OxRdtase_suN/2"/>
</dbReference>
<dbReference type="NCBIfam" id="TIGR01770">
    <property type="entry name" value="NDH_I_N"/>
    <property type="match status" value="1"/>
</dbReference>
<comment type="catalytic activity">
    <reaction evidence="5">
        <text>a quinone + NADH + 5 H(+)(in) = a quinol + NAD(+) + 4 H(+)(out)</text>
        <dbReference type="Rhea" id="RHEA:57888"/>
        <dbReference type="ChEBI" id="CHEBI:15378"/>
        <dbReference type="ChEBI" id="CHEBI:24646"/>
        <dbReference type="ChEBI" id="CHEBI:57540"/>
        <dbReference type="ChEBI" id="CHEBI:57945"/>
        <dbReference type="ChEBI" id="CHEBI:132124"/>
    </reaction>
</comment>
<sequence>MTSALAAVSGPAIDAKALSPLVAVVVGTIVVLMVSLFRAALVQRVVVPTLAAVSLLAAIGLAIWVWDPGPMRPLVAGAVVFDTLTLVLVLIVAVAGLATIALSLKARALSEAGPGEYMTLLLGSIAGMILLGGASNLVTFFLGLELLSIPLYVLCATELRRRESLESGLKYLVIGSLGSATLLYGLALVYGATGATDFSAISRAVGREGLATDPLFLTGIALTVTGLAFKASVAPFHQWTPDVYQGAPTPVTTFMAVATKAAAFVIILRFFLDAVPAAQPQWAPALATLAIATIVIGNVGAIAQRSLKRMLAWSGVAQAGYLLAGVVVGTRLGLEATVFYLIIYVLMNVAAFAVIIARERFSEHGDDLRSLEGLGQASPPLALAMTVAMLSLAGLPGTVGLWGKFFLIRAGFDGGYGVLGVAIVIGSIISLVYYLRVIAAMWFGPLEIRLPGPVARHVRPVGGWSPEADARAQPAVTGVALVCAGATVFFGIIPAPLFELARSVGTALGLS</sequence>
<accession>A0A6J4SGV1</accession>
<feature type="transmembrane region" description="Helical" evidence="5">
    <location>
        <begin position="254"/>
        <end position="272"/>
    </location>
</feature>
<dbReference type="GO" id="GO:0048038">
    <property type="term" value="F:quinone binding"/>
    <property type="evidence" value="ECO:0007669"/>
    <property type="project" value="UniProtKB-KW"/>
</dbReference>
<feature type="transmembrane region" description="Helical" evidence="5">
    <location>
        <begin position="338"/>
        <end position="357"/>
    </location>
</feature>
<comment type="subcellular location">
    <subcellularLocation>
        <location evidence="5">Cell membrane</location>
        <topology evidence="5">Multi-pass membrane protein</topology>
    </subcellularLocation>
    <subcellularLocation>
        <location evidence="1">Endomembrane system</location>
        <topology evidence="1">Multi-pass membrane protein</topology>
    </subcellularLocation>
    <subcellularLocation>
        <location evidence="6">Membrane</location>
        <topology evidence="6">Multi-pass membrane protein</topology>
    </subcellularLocation>
</comment>
<feature type="transmembrane region" description="Helical" evidence="5">
    <location>
        <begin position="45"/>
        <end position="66"/>
    </location>
</feature>
<dbReference type="PANTHER" id="PTHR22773">
    <property type="entry name" value="NADH DEHYDROGENASE"/>
    <property type="match status" value="1"/>
</dbReference>
<dbReference type="HAMAP" id="MF_00445">
    <property type="entry name" value="NDH1_NuoN_1"/>
    <property type="match status" value="1"/>
</dbReference>
<feature type="domain" description="NADH:quinone oxidoreductase/Mrp antiporter transmembrane" evidence="7">
    <location>
        <begin position="134"/>
        <end position="430"/>
    </location>
</feature>
<feature type="transmembrane region" description="Helical" evidence="5">
    <location>
        <begin position="310"/>
        <end position="332"/>
    </location>
</feature>
<evidence type="ECO:0000256" key="6">
    <source>
        <dbReference type="RuleBase" id="RU000320"/>
    </source>
</evidence>
<keyword evidence="5" id="KW-0813">Transport</keyword>
<feature type="transmembrane region" description="Helical" evidence="5">
    <location>
        <begin position="17"/>
        <end position="38"/>
    </location>
</feature>
<dbReference type="GO" id="GO:0005886">
    <property type="term" value="C:plasma membrane"/>
    <property type="evidence" value="ECO:0007669"/>
    <property type="project" value="UniProtKB-SubCell"/>
</dbReference>
<organism evidence="8">
    <name type="scientific">uncultured Solirubrobacterales bacterium</name>
    <dbReference type="NCBI Taxonomy" id="768556"/>
    <lineage>
        <taxon>Bacteria</taxon>
        <taxon>Bacillati</taxon>
        <taxon>Actinomycetota</taxon>
        <taxon>Thermoleophilia</taxon>
        <taxon>Solirubrobacterales</taxon>
        <taxon>environmental samples</taxon>
    </lineage>
</organism>
<evidence type="ECO:0000313" key="8">
    <source>
        <dbReference type="EMBL" id="CAA9493254.1"/>
    </source>
</evidence>
<keyword evidence="3 5" id="KW-1133">Transmembrane helix</keyword>
<evidence type="ECO:0000256" key="2">
    <source>
        <dbReference type="ARBA" id="ARBA00022692"/>
    </source>
</evidence>
<proteinExistence type="inferred from homology"/>
<keyword evidence="5" id="KW-0520">NAD</keyword>
<comment type="similarity">
    <text evidence="5">Belongs to the complex I subunit 2 family.</text>
</comment>
<dbReference type="GO" id="GO:0042773">
    <property type="term" value="P:ATP synthesis coupled electron transport"/>
    <property type="evidence" value="ECO:0007669"/>
    <property type="project" value="InterPro"/>
</dbReference>
<keyword evidence="8" id="KW-0830">Ubiquinone</keyword>
<keyword evidence="4 5" id="KW-0472">Membrane</keyword>
<keyword evidence="5" id="KW-1278">Translocase</keyword>
<dbReference type="GO" id="GO:0012505">
    <property type="term" value="C:endomembrane system"/>
    <property type="evidence" value="ECO:0007669"/>
    <property type="project" value="UniProtKB-SubCell"/>
</dbReference>
<keyword evidence="5" id="KW-0874">Quinone</keyword>
<gene>
    <name evidence="5" type="primary">nuoN</name>
    <name evidence="8" type="ORF">AVDCRST_MAG17-903</name>
</gene>
<feature type="transmembrane region" description="Helical" evidence="5">
    <location>
        <begin position="414"/>
        <end position="435"/>
    </location>
</feature>
<dbReference type="GO" id="GO:0050136">
    <property type="term" value="F:NADH dehydrogenase (quinone) (non-electrogenic) activity"/>
    <property type="evidence" value="ECO:0007669"/>
    <property type="project" value="UniProtKB-UniRule"/>
</dbReference>
<feature type="transmembrane region" description="Helical" evidence="5">
    <location>
        <begin position="78"/>
        <end position="104"/>
    </location>
</feature>
<evidence type="ECO:0000256" key="1">
    <source>
        <dbReference type="ARBA" id="ARBA00004127"/>
    </source>
</evidence>
<protein>
    <recommendedName>
        <fullName evidence="5">NADH-quinone oxidoreductase subunit N</fullName>
        <ecNumber evidence="5">7.1.1.-</ecNumber>
    </recommendedName>
    <alternativeName>
        <fullName evidence="5">NADH dehydrogenase I subunit N</fullName>
    </alternativeName>
    <alternativeName>
        <fullName evidence="5">NDH-1 subunit N</fullName>
    </alternativeName>
</protein>
<feature type="transmembrane region" description="Helical" evidence="5">
    <location>
        <begin position="284"/>
        <end position="303"/>
    </location>
</feature>